<keyword evidence="1" id="KW-0697">Rotamase</keyword>
<dbReference type="PRINTS" id="PR00153">
    <property type="entry name" value="CSAPPISMRASE"/>
</dbReference>
<comment type="caution">
    <text evidence="3">The sequence shown here is derived from an EMBL/GenBank/DDBJ whole genome shotgun (WGS) entry which is preliminary data.</text>
</comment>
<keyword evidence="1" id="KW-0413">Isomerase</keyword>
<dbReference type="Pfam" id="PF00160">
    <property type="entry name" value="Pro_isomerase"/>
    <property type="match status" value="1"/>
</dbReference>
<evidence type="ECO:0000313" key="3">
    <source>
        <dbReference type="EMBL" id="CAG9332706.1"/>
    </source>
</evidence>
<dbReference type="GO" id="GO:0005737">
    <property type="term" value="C:cytoplasm"/>
    <property type="evidence" value="ECO:0007669"/>
    <property type="project" value="TreeGrafter"/>
</dbReference>
<keyword evidence="4" id="KW-1185">Reference proteome</keyword>
<protein>
    <recommendedName>
        <fullName evidence="1">Peptidyl-prolyl cis-trans isomerase</fullName>
        <shortName evidence="1">PPIase</shortName>
        <ecNumber evidence="1">5.2.1.8</ecNumber>
    </recommendedName>
</protein>
<name>A0AAU9K3A0_9CILI</name>
<evidence type="ECO:0000313" key="4">
    <source>
        <dbReference type="Proteomes" id="UP001162131"/>
    </source>
</evidence>
<proteinExistence type="inferred from homology"/>
<comment type="similarity">
    <text evidence="1">Belongs to the cyclophilin-type PPIase family.</text>
</comment>
<dbReference type="Proteomes" id="UP001162131">
    <property type="component" value="Unassembled WGS sequence"/>
</dbReference>
<sequence length="280" mass="31738">MQAITVNLKLLFIRMDNHKENSDSDANRQSSDAASTDRLLLEGSIATKERKKYVHWQVRIGDSPEQKVVIELDFASCPRTCENFWQIANSYKDLSYRGSLFHRIVPNGYIEGGFLNLSDGTKANSSIYGTYFSDENYSYLHDKPGVIGMSNSGKHKNGSVFYITLRPMAHLNGRLVGFGRVVEGFDVIKAISQVPCKNQRPLVACSILSSGNYLNSLPDENKTRLHKDHFQSKLEAADLNTLMSRREAIVKEIESTREELEEQRKFRDVISNLIADMMAY</sequence>
<dbReference type="PROSITE" id="PS50072">
    <property type="entry name" value="CSA_PPIASE_2"/>
    <property type="match status" value="1"/>
</dbReference>
<evidence type="ECO:0000256" key="1">
    <source>
        <dbReference type="RuleBase" id="RU363019"/>
    </source>
</evidence>
<dbReference type="EC" id="5.2.1.8" evidence="1"/>
<dbReference type="EMBL" id="CAJZBQ010000055">
    <property type="protein sequence ID" value="CAG9332706.1"/>
    <property type="molecule type" value="Genomic_DNA"/>
</dbReference>
<dbReference type="Gene3D" id="2.40.100.10">
    <property type="entry name" value="Cyclophilin-like"/>
    <property type="match status" value="1"/>
</dbReference>
<feature type="domain" description="PPIase cyclophilin-type" evidence="2">
    <location>
        <begin position="55"/>
        <end position="212"/>
    </location>
</feature>
<evidence type="ECO:0000259" key="2">
    <source>
        <dbReference type="PROSITE" id="PS50072"/>
    </source>
</evidence>
<dbReference type="InterPro" id="IPR029000">
    <property type="entry name" value="Cyclophilin-like_dom_sf"/>
</dbReference>
<comment type="catalytic activity">
    <reaction evidence="1">
        <text>[protein]-peptidylproline (omega=180) = [protein]-peptidylproline (omega=0)</text>
        <dbReference type="Rhea" id="RHEA:16237"/>
        <dbReference type="Rhea" id="RHEA-COMP:10747"/>
        <dbReference type="Rhea" id="RHEA-COMP:10748"/>
        <dbReference type="ChEBI" id="CHEBI:83833"/>
        <dbReference type="ChEBI" id="CHEBI:83834"/>
        <dbReference type="EC" id="5.2.1.8"/>
    </reaction>
</comment>
<accession>A0AAU9K3A0</accession>
<dbReference type="PANTHER" id="PTHR11071:SF561">
    <property type="entry name" value="PEPTIDYL-PROLYL CIS-TRANS ISOMERASE D-RELATED"/>
    <property type="match status" value="1"/>
</dbReference>
<organism evidence="3 4">
    <name type="scientific">Blepharisma stoltei</name>
    <dbReference type="NCBI Taxonomy" id="1481888"/>
    <lineage>
        <taxon>Eukaryota</taxon>
        <taxon>Sar</taxon>
        <taxon>Alveolata</taxon>
        <taxon>Ciliophora</taxon>
        <taxon>Postciliodesmatophora</taxon>
        <taxon>Heterotrichea</taxon>
        <taxon>Heterotrichida</taxon>
        <taxon>Blepharismidae</taxon>
        <taxon>Blepharisma</taxon>
    </lineage>
</organism>
<dbReference type="SUPFAM" id="SSF50891">
    <property type="entry name" value="Cyclophilin-like"/>
    <property type="match status" value="1"/>
</dbReference>
<reference evidence="3" key="1">
    <citation type="submission" date="2021-09" db="EMBL/GenBank/DDBJ databases">
        <authorList>
            <consortium name="AG Swart"/>
            <person name="Singh M."/>
            <person name="Singh A."/>
            <person name="Seah K."/>
            <person name="Emmerich C."/>
        </authorList>
    </citation>
    <scope>NUCLEOTIDE SEQUENCE</scope>
    <source>
        <strain evidence="3">ATCC30299</strain>
    </source>
</reference>
<dbReference type="InterPro" id="IPR002130">
    <property type="entry name" value="Cyclophilin-type_PPIase_dom"/>
</dbReference>
<dbReference type="PANTHER" id="PTHR11071">
    <property type="entry name" value="PEPTIDYL-PROLYL CIS-TRANS ISOMERASE"/>
    <property type="match status" value="1"/>
</dbReference>
<gene>
    <name evidence="3" type="ORF">BSTOLATCC_MIC56998</name>
</gene>
<comment type="function">
    <text evidence="1">PPIases accelerate the folding of proteins. It catalyzes the cis-trans isomerization of proline imidic peptide bonds in oligopeptides.</text>
</comment>
<dbReference type="GO" id="GO:0003755">
    <property type="term" value="F:peptidyl-prolyl cis-trans isomerase activity"/>
    <property type="evidence" value="ECO:0007669"/>
    <property type="project" value="UniProtKB-UniRule"/>
</dbReference>
<dbReference type="AlphaFoldDB" id="A0AAU9K3A0"/>